<comment type="caution">
    <text evidence="6">The sequence shown here is derived from an EMBL/GenBank/DDBJ whole genome shotgun (WGS) entry which is preliminary data.</text>
</comment>
<evidence type="ECO:0000313" key="6">
    <source>
        <dbReference type="EMBL" id="MFD2419782.1"/>
    </source>
</evidence>
<dbReference type="SUPFAM" id="SSF51735">
    <property type="entry name" value="NAD(P)-binding Rossmann-fold domains"/>
    <property type="match status" value="1"/>
</dbReference>
<gene>
    <name evidence="6" type="ORF">ACFSXZ_25975</name>
</gene>
<dbReference type="Gene3D" id="3.40.50.720">
    <property type="entry name" value="NAD(P)-binding Rossmann-like Domain"/>
    <property type="match status" value="1"/>
</dbReference>
<dbReference type="PRINTS" id="PR00081">
    <property type="entry name" value="GDHRDH"/>
</dbReference>
<name>A0ABW5G137_9PSEU</name>
<feature type="domain" description="Ketoreductase" evidence="5">
    <location>
        <begin position="7"/>
        <end position="187"/>
    </location>
</feature>
<dbReference type="InterPro" id="IPR045313">
    <property type="entry name" value="CBR1-like"/>
</dbReference>
<evidence type="ECO:0000259" key="5">
    <source>
        <dbReference type="SMART" id="SM00822"/>
    </source>
</evidence>
<evidence type="ECO:0000256" key="4">
    <source>
        <dbReference type="RuleBase" id="RU000363"/>
    </source>
</evidence>
<dbReference type="InterPro" id="IPR002347">
    <property type="entry name" value="SDR_fam"/>
</dbReference>
<evidence type="ECO:0000256" key="3">
    <source>
        <dbReference type="ARBA" id="ARBA00023002"/>
    </source>
</evidence>
<dbReference type="RefSeq" id="WP_378267813.1">
    <property type="nucleotide sequence ID" value="NZ_JBHUKR010000015.1"/>
</dbReference>
<protein>
    <submittedName>
        <fullName evidence="6">SDR family oxidoreductase</fullName>
    </submittedName>
</protein>
<comment type="similarity">
    <text evidence="1 4">Belongs to the short-chain dehydrogenases/reductases (SDR) family.</text>
</comment>
<dbReference type="Pfam" id="PF00106">
    <property type="entry name" value="adh_short"/>
    <property type="match status" value="1"/>
</dbReference>
<keyword evidence="3" id="KW-0560">Oxidoreductase</keyword>
<dbReference type="PANTHER" id="PTHR43963:SF6">
    <property type="entry name" value="CHAIN DEHYDROGENASE FAMILY PROTEIN, PUTATIVE (AFU_ORTHOLOGUE AFUA_3G15350)-RELATED"/>
    <property type="match status" value="1"/>
</dbReference>
<dbReference type="PANTHER" id="PTHR43963">
    <property type="entry name" value="CARBONYL REDUCTASE 1-RELATED"/>
    <property type="match status" value="1"/>
</dbReference>
<organism evidence="6 7">
    <name type="scientific">Amycolatopsis pigmentata</name>
    <dbReference type="NCBI Taxonomy" id="450801"/>
    <lineage>
        <taxon>Bacteria</taxon>
        <taxon>Bacillati</taxon>
        <taxon>Actinomycetota</taxon>
        <taxon>Actinomycetes</taxon>
        <taxon>Pseudonocardiales</taxon>
        <taxon>Pseudonocardiaceae</taxon>
        <taxon>Amycolatopsis</taxon>
    </lineage>
</organism>
<dbReference type="CDD" id="cd05324">
    <property type="entry name" value="carb_red_PTCR-like_SDR_c"/>
    <property type="match status" value="1"/>
</dbReference>
<evidence type="ECO:0000313" key="7">
    <source>
        <dbReference type="Proteomes" id="UP001597417"/>
    </source>
</evidence>
<accession>A0ABW5G137</accession>
<dbReference type="EMBL" id="JBHUKR010000015">
    <property type="protein sequence ID" value="MFD2419782.1"/>
    <property type="molecule type" value="Genomic_DNA"/>
</dbReference>
<dbReference type="InterPro" id="IPR036291">
    <property type="entry name" value="NAD(P)-bd_dom_sf"/>
</dbReference>
<keyword evidence="2" id="KW-0521">NADP</keyword>
<evidence type="ECO:0000256" key="2">
    <source>
        <dbReference type="ARBA" id="ARBA00022857"/>
    </source>
</evidence>
<dbReference type="PRINTS" id="PR00080">
    <property type="entry name" value="SDRFAMILY"/>
</dbReference>
<proteinExistence type="inferred from homology"/>
<dbReference type="InterPro" id="IPR057326">
    <property type="entry name" value="KR_dom"/>
</dbReference>
<dbReference type="Proteomes" id="UP001597417">
    <property type="component" value="Unassembled WGS sequence"/>
</dbReference>
<sequence>MALTEYPVVLVTGANRGLGKETVRQLAARGWSVILGSRDFASGEAAARELGAAGVKPTAVRLDVTDADSVRDVADWLDVEYGRLDVLVNNAGTVVDRLAEDTTAADMRRHYEVNVFGAVTVTQAMLPLLGKSRAPRIVNVSSTTASMSLTSGGTDFGGDAATRMAYSSSKTALNMLTVQYAKAFGRNEDLSHIKINSVTPGYTATDMTKHRGTRTVAEGARAIVEFATLADDGPTGGFFNDAGMVPW</sequence>
<reference evidence="7" key="1">
    <citation type="journal article" date="2019" name="Int. J. Syst. Evol. Microbiol.">
        <title>The Global Catalogue of Microorganisms (GCM) 10K type strain sequencing project: providing services to taxonomists for standard genome sequencing and annotation.</title>
        <authorList>
            <consortium name="The Broad Institute Genomics Platform"/>
            <consortium name="The Broad Institute Genome Sequencing Center for Infectious Disease"/>
            <person name="Wu L."/>
            <person name="Ma J."/>
        </authorList>
    </citation>
    <scope>NUCLEOTIDE SEQUENCE [LARGE SCALE GENOMIC DNA]</scope>
    <source>
        <strain evidence="7">CGMCC 4.7645</strain>
    </source>
</reference>
<evidence type="ECO:0000256" key="1">
    <source>
        <dbReference type="ARBA" id="ARBA00006484"/>
    </source>
</evidence>
<dbReference type="SMART" id="SM00822">
    <property type="entry name" value="PKS_KR"/>
    <property type="match status" value="1"/>
</dbReference>
<keyword evidence="7" id="KW-1185">Reference proteome</keyword>